<gene>
    <name evidence="1" type="ORF">Nepgr_020376</name>
</gene>
<name>A0AAD3SWR0_NEPGR</name>
<organism evidence="1 2">
    <name type="scientific">Nepenthes gracilis</name>
    <name type="common">Slender pitcher plant</name>
    <dbReference type="NCBI Taxonomy" id="150966"/>
    <lineage>
        <taxon>Eukaryota</taxon>
        <taxon>Viridiplantae</taxon>
        <taxon>Streptophyta</taxon>
        <taxon>Embryophyta</taxon>
        <taxon>Tracheophyta</taxon>
        <taxon>Spermatophyta</taxon>
        <taxon>Magnoliopsida</taxon>
        <taxon>eudicotyledons</taxon>
        <taxon>Gunneridae</taxon>
        <taxon>Pentapetalae</taxon>
        <taxon>Caryophyllales</taxon>
        <taxon>Nepenthaceae</taxon>
        <taxon>Nepenthes</taxon>
    </lineage>
</organism>
<evidence type="ECO:0000313" key="1">
    <source>
        <dbReference type="EMBL" id="GMH18535.1"/>
    </source>
</evidence>
<keyword evidence="2" id="KW-1185">Reference proteome</keyword>
<dbReference type="EMBL" id="BSYO01000019">
    <property type="protein sequence ID" value="GMH18535.1"/>
    <property type="molecule type" value="Genomic_DNA"/>
</dbReference>
<reference evidence="1" key="1">
    <citation type="submission" date="2023-05" db="EMBL/GenBank/DDBJ databases">
        <title>Nepenthes gracilis genome sequencing.</title>
        <authorList>
            <person name="Fukushima K."/>
        </authorList>
    </citation>
    <scope>NUCLEOTIDE SEQUENCE</scope>
    <source>
        <strain evidence="1">SING2019-196</strain>
    </source>
</reference>
<sequence length="141" mass="15324">MPGARNVAMTLGCEASRNCPRCSGRISLVCGQAEESEIPLHLAMLLFLPEMLGLHSMCKLRPRSCADGLRYPGVDWLASAFVPTGSAILSEVILPPVKVAIDFSCHNKFRMVQAWCFEGLEHIWYGQSSLTGAAFHAKAAC</sequence>
<protein>
    <submittedName>
        <fullName evidence="1">Uncharacterized protein</fullName>
    </submittedName>
</protein>
<comment type="caution">
    <text evidence="1">The sequence shown here is derived from an EMBL/GenBank/DDBJ whole genome shotgun (WGS) entry which is preliminary data.</text>
</comment>
<accession>A0AAD3SWR0</accession>
<evidence type="ECO:0000313" key="2">
    <source>
        <dbReference type="Proteomes" id="UP001279734"/>
    </source>
</evidence>
<dbReference type="AlphaFoldDB" id="A0AAD3SWR0"/>
<dbReference type="Proteomes" id="UP001279734">
    <property type="component" value="Unassembled WGS sequence"/>
</dbReference>
<proteinExistence type="predicted"/>